<dbReference type="Proteomes" id="UP000331127">
    <property type="component" value="Unassembled WGS sequence"/>
</dbReference>
<sequence>MLLQNYATDAVAHQEIAERKSGDPGPNDNYGSVLACFTHVVPSLLEESGGTTVPPGWCGVPATTLNPTAVTANR</sequence>
<comment type="caution">
    <text evidence="1">The sequence shown here is derived from an EMBL/GenBank/DDBJ whole genome shotgun (WGS) entry which is preliminary data.</text>
</comment>
<dbReference type="AlphaFoldDB" id="A0A5M3WXX2"/>
<protein>
    <submittedName>
        <fullName evidence="1">Uncharacterized protein</fullName>
    </submittedName>
</protein>
<proteinExistence type="predicted"/>
<reference evidence="1 2" key="1">
    <citation type="submission" date="2019-10" db="EMBL/GenBank/DDBJ databases">
        <title>Whole genome shotgun sequence of Acrocarpospora macrocephala NBRC 16266.</title>
        <authorList>
            <person name="Ichikawa N."/>
            <person name="Kimura A."/>
            <person name="Kitahashi Y."/>
            <person name="Komaki H."/>
            <person name="Oguchi A."/>
        </authorList>
    </citation>
    <scope>NUCLEOTIDE SEQUENCE [LARGE SCALE GENOMIC DNA]</scope>
    <source>
        <strain evidence="1 2">NBRC 16266</strain>
    </source>
</reference>
<keyword evidence="2" id="KW-1185">Reference proteome</keyword>
<evidence type="ECO:0000313" key="1">
    <source>
        <dbReference type="EMBL" id="GES14337.1"/>
    </source>
</evidence>
<gene>
    <name evidence="1" type="ORF">Amac_079340</name>
</gene>
<dbReference type="EMBL" id="BLAE01000057">
    <property type="protein sequence ID" value="GES14337.1"/>
    <property type="molecule type" value="Genomic_DNA"/>
</dbReference>
<name>A0A5M3WXX2_9ACTN</name>
<accession>A0A5M3WXX2</accession>
<organism evidence="1 2">
    <name type="scientific">Acrocarpospora macrocephala</name>
    <dbReference type="NCBI Taxonomy" id="150177"/>
    <lineage>
        <taxon>Bacteria</taxon>
        <taxon>Bacillati</taxon>
        <taxon>Actinomycetota</taxon>
        <taxon>Actinomycetes</taxon>
        <taxon>Streptosporangiales</taxon>
        <taxon>Streptosporangiaceae</taxon>
        <taxon>Acrocarpospora</taxon>
    </lineage>
</organism>
<evidence type="ECO:0000313" key="2">
    <source>
        <dbReference type="Proteomes" id="UP000331127"/>
    </source>
</evidence>